<reference evidence="8" key="2">
    <citation type="submission" date="2020-04" db="EMBL/GenBank/DDBJ databases">
        <authorList>
            <person name="Santos R.A.C."/>
            <person name="Steenwyk J.L."/>
            <person name="Rivero-Menendez O."/>
            <person name="Mead M.E."/>
            <person name="Silva L.P."/>
            <person name="Bastos R.W."/>
            <person name="Alastruey-Izquierdo A."/>
            <person name="Goldman G.H."/>
            <person name="Rokas A."/>
        </authorList>
    </citation>
    <scope>NUCLEOTIDE SEQUENCE</scope>
    <source>
        <strain evidence="8">CNM-CM8927</strain>
    </source>
</reference>
<comment type="caution">
    <text evidence="8">The sequence shown here is derived from an EMBL/GenBank/DDBJ whole genome shotgun (WGS) entry which is preliminary data.</text>
</comment>
<dbReference type="PANTHER" id="PTHR13789">
    <property type="entry name" value="MONOOXYGENASE"/>
    <property type="match status" value="1"/>
</dbReference>
<dbReference type="PANTHER" id="PTHR13789:SF261">
    <property type="entry name" value="HYDROXYLASE, PUTATIVE (AFU_ORTHOLOGUE AFUA_7G00590)-RELATED"/>
    <property type="match status" value="1"/>
</dbReference>
<dbReference type="AlphaFoldDB" id="A0AAN5YMX0"/>
<comment type="similarity">
    <text evidence="1">Belongs to the paxM FAD-dependent monooxygenase family.</text>
</comment>
<dbReference type="SUPFAM" id="SSF54373">
    <property type="entry name" value="FAD-linked reductases, C-terminal domain"/>
    <property type="match status" value="1"/>
</dbReference>
<feature type="region of interest" description="Disordered" evidence="6">
    <location>
        <begin position="295"/>
        <end position="319"/>
    </location>
</feature>
<proteinExistence type="inferred from homology"/>
<evidence type="ECO:0000256" key="3">
    <source>
        <dbReference type="ARBA" id="ARBA00022827"/>
    </source>
</evidence>
<organism evidence="8 9">
    <name type="scientific">Aspergillus lentulus</name>
    <dbReference type="NCBI Taxonomy" id="293939"/>
    <lineage>
        <taxon>Eukaryota</taxon>
        <taxon>Fungi</taxon>
        <taxon>Dikarya</taxon>
        <taxon>Ascomycota</taxon>
        <taxon>Pezizomycotina</taxon>
        <taxon>Eurotiomycetes</taxon>
        <taxon>Eurotiomycetidae</taxon>
        <taxon>Eurotiales</taxon>
        <taxon>Aspergillaceae</taxon>
        <taxon>Aspergillus</taxon>
        <taxon>Aspergillus subgen. Fumigati</taxon>
    </lineage>
</organism>
<evidence type="ECO:0000259" key="7">
    <source>
        <dbReference type="Pfam" id="PF01494"/>
    </source>
</evidence>
<keyword evidence="2" id="KW-0285">Flavoprotein</keyword>
<keyword evidence="3" id="KW-0274">FAD</keyword>
<evidence type="ECO:0000256" key="1">
    <source>
        <dbReference type="ARBA" id="ARBA00007992"/>
    </source>
</evidence>
<dbReference type="SUPFAM" id="SSF51905">
    <property type="entry name" value="FAD/NAD(P)-binding domain"/>
    <property type="match status" value="1"/>
</dbReference>
<dbReference type="GO" id="GO:0071949">
    <property type="term" value="F:FAD binding"/>
    <property type="evidence" value="ECO:0007669"/>
    <property type="project" value="InterPro"/>
</dbReference>
<sequence>MPRLPPKMDIYTSTGDLVYSRDLTGVIKTSGTEWNLVHRAKLHSELTRIATSGEGLGSPAKLFLDCKLADLNVHEPSLKLATGEIFRGDLIIGADGIHSWTRSFVAPGHKPFPYGKGCFRWLGPYDELASDPETERYAGTGLLNEWAGSDRRVIYYPFCDHTMANYAGFVPAHEAGTTTHSWDNAASKEVLLKCFESFGPSVRSILSKASANKLKFWPLMDMHSLPTWTQGFVVLIGDAAHPFLPFMAQGGAMAIEDGASLGALLPLGTAKSDILNRLSLYEECRRGRVEHIQEFTRRNGRDPDGSRGPRPSCESFQAKRALTGQPLNQVRLAKEAMDFMAFCVQHDEWKHSSDVLRQSLATTDRV</sequence>
<dbReference type="InterPro" id="IPR050493">
    <property type="entry name" value="FAD-dep_Monooxygenase_BioMet"/>
</dbReference>
<reference evidence="8" key="1">
    <citation type="journal article" date="2020" name="bioRxiv">
        <title>Genomic and phenotypic heterogeneity of clinical isolates of the human pathogens Aspergillus fumigatus, Aspergillus lentulus and Aspergillus fumigatiaffinis.</title>
        <authorList>
            <person name="dos Santos R.A.C."/>
            <person name="Steenwyk J.L."/>
            <person name="Rivero-Menendez O."/>
            <person name="Mead M.E."/>
            <person name="Silva L.P."/>
            <person name="Bastos R.W."/>
            <person name="Alastruey-Izquierdo A."/>
            <person name="Goldman G.H."/>
            <person name="Rokas A."/>
        </authorList>
    </citation>
    <scope>NUCLEOTIDE SEQUENCE</scope>
    <source>
        <strain evidence="8">CNM-CM8927</strain>
    </source>
</reference>
<evidence type="ECO:0000313" key="9">
    <source>
        <dbReference type="Proteomes" id="UP000649114"/>
    </source>
</evidence>
<dbReference type="InterPro" id="IPR002938">
    <property type="entry name" value="FAD-bd"/>
</dbReference>
<dbReference type="InterPro" id="IPR036188">
    <property type="entry name" value="FAD/NAD-bd_sf"/>
</dbReference>
<evidence type="ECO:0000256" key="4">
    <source>
        <dbReference type="ARBA" id="ARBA00023002"/>
    </source>
</evidence>
<dbReference type="PRINTS" id="PR00420">
    <property type="entry name" value="RNGMNOXGNASE"/>
</dbReference>
<feature type="domain" description="FAD-binding" evidence="7">
    <location>
        <begin position="82"/>
        <end position="294"/>
    </location>
</feature>
<dbReference type="Proteomes" id="UP000649114">
    <property type="component" value="Unassembled WGS sequence"/>
</dbReference>
<dbReference type="Gene3D" id="3.50.50.60">
    <property type="entry name" value="FAD/NAD(P)-binding domain"/>
    <property type="match status" value="1"/>
</dbReference>
<evidence type="ECO:0000256" key="2">
    <source>
        <dbReference type="ARBA" id="ARBA00022630"/>
    </source>
</evidence>
<feature type="compositionally biased region" description="Basic and acidic residues" evidence="6">
    <location>
        <begin position="295"/>
        <end position="307"/>
    </location>
</feature>
<dbReference type="Pfam" id="PF01494">
    <property type="entry name" value="FAD_binding_3"/>
    <property type="match status" value="1"/>
</dbReference>
<dbReference type="GO" id="GO:0004497">
    <property type="term" value="F:monooxygenase activity"/>
    <property type="evidence" value="ECO:0007669"/>
    <property type="project" value="UniProtKB-KW"/>
</dbReference>
<dbReference type="EMBL" id="JAAAPU010000077">
    <property type="protein sequence ID" value="KAF4203556.1"/>
    <property type="molecule type" value="Genomic_DNA"/>
</dbReference>
<keyword evidence="5" id="KW-0503">Monooxygenase</keyword>
<protein>
    <recommendedName>
        <fullName evidence="7">FAD-binding domain-containing protein</fullName>
    </recommendedName>
</protein>
<evidence type="ECO:0000256" key="6">
    <source>
        <dbReference type="SAM" id="MobiDB-lite"/>
    </source>
</evidence>
<name>A0AAN5YMX0_ASPLE</name>
<evidence type="ECO:0000313" key="8">
    <source>
        <dbReference type="EMBL" id="KAF4203556.1"/>
    </source>
</evidence>
<gene>
    <name evidence="8" type="ORF">CNMCM8927_008603</name>
</gene>
<accession>A0AAN5YMX0</accession>
<evidence type="ECO:0000256" key="5">
    <source>
        <dbReference type="ARBA" id="ARBA00023033"/>
    </source>
</evidence>
<keyword evidence="4" id="KW-0560">Oxidoreductase</keyword>